<evidence type="ECO:0000313" key="1">
    <source>
        <dbReference type="EMBL" id="KYG03301.1"/>
    </source>
</evidence>
<proteinExistence type="predicted"/>
<name>A0A150TF41_SORCE</name>
<dbReference type="AlphaFoldDB" id="A0A150TF41"/>
<organism evidence="1 2">
    <name type="scientific">Sorangium cellulosum</name>
    <name type="common">Polyangium cellulosum</name>
    <dbReference type="NCBI Taxonomy" id="56"/>
    <lineage>
        <taxon>Bacteria</taxon>
        <taxon>Pseudomonadati</taxon>
        <taxon>Myxococcota</taxon>
        <taxon>Polyangia</taxon>
        <taxon>Polyangiales</taxon>
        <taxon>Polyangiaceae</taxon>
        <taxon>Sorangium</taxon>
    </lineage>
</organism>
<gene>
    <name evidence="1" type="ORF">BE21_52400</name>
</gene>
<comment type="caution">
    <text evidence="1">The sequence shown here is derived from an EMBL/GenBank/DDBJ whole genome shotgun (WGS) entry which is preliminary data.</text>
</comment>
<protein>
    <recommendedName>
        <fullName evidence="3">DUF4935 domain-containing protein</fullName>
    </recommendedName>
</protein>
<evidence type="ECO:0008006" key="3">
    <source>
        <dbReference type="Google" id="ProtNLM"/>
    </source>
</evidence>
<dbReference type="EMBL" id="JEME01002747">
    <property type="protein sequence ID" value="KYG03301.1"/>
    <property type="molecule type" value="Genomic_DNA"/>
</dbReference>
<accession>A0A150TF41</accession>
<dbReference type="Proteomes" id="UP000075502">
    <property type="component" value="Unassembled WGS sequence"/>
</dbReference>
<reference evidence="1 2" key="1">
    <citation type="submission" date="2014-02" db="EMBL/GenBank/DDBJ databases">
        <title>The small core and large imbalanced accessory genome model reveals a collaborative survival strategy of Sorangium cellulosum strains in nature.</title>
        <authorList>
            <person name="Han K."/>
            <person name="Peng R."/>
            <person name="Blom J."/>
            <person name="Li Y.-Z."/>
        </authorList>
    </citation>
    <scope>NUCLEOTIDE SEQUENCE [LARGE SCALE GENOMIC DNA]</scope>
    <source>
        <strain evidence="1 2">So0007-03</strain>
    </source>
</reference>
<evidence type="ECO:0000313" key="2">
    <source>
        <dbReference type="Proteomes" id="UP000075502"/>
    </source>
</evidence>
<sequence length="181" mass="20410">MHLRPDHGALSVYLPAFCIAEAIARFRTIERSANEFRDQQLKKRRHDVRSIQHGEAKRLIAALENVIEEQDRLIGVLSYEFDHFIEAIFASDVALIPEDHDAVKRAHGYVRSLDMSRGDAIVLGTIIEHAARQSEPRKAFVSGNSKDFGPRTAACRELEREGIRGFSRVSDALGWLFKGGE</sequence>